<name>A0ABQ8FU91_9PEZI</name>
<reference evidence="2 3" key="1">
    <citation type="journal article" date="2021" name="Nat. Commun.">
        <title>Genetic determinants of endophytism in the Arabidopsis root mycobiome.</title>
        <authorList>
            <person name="Mesny F."/>
            <person name="Miyauchi S."/>
            <person name="Thiergart T."/>
            <person name="Pickel B."/>
            <person name="Atanasova L."/>
            <person name="Karlsson M."/>
            <person name="Huettel B."/>
            <person name="Barry K.W."/>
            <person name="Haridas S."/>
            <person name="Chen C."/>
            <person name="Bauer D."/>
            <person name="Andreopoulos W."/>
            <person name="Pangilinan J."/>
            <person name="LaButti K."/>
            <person name="Riley R."/>
            <person name="Lipzen A."/>
            <person name="Clum A."/>
            <person name="Drula E."/>
            <person name="Henrissat B."/>
            <person name="Kohler A."/>
            <person name="Grigoriev I.V."/>
            <person name="Martin F.M."/>
            <person name="Hacquard S."/>
        </authorList>
    </citation>
    <scope>NUCLEOTIDE SEQUENCE [LARGE SCALE GENOMIC DNA]</scope>
    <source>
        <strain evidence="2 3">MPI-SDFR-AT-0080</strain>
    </source>
</reference>
<evidence type="ECO:0008006" key="4">
    <source>
        <dbReference type="Google" id="ProtNLM"/>
    </source>
</evidence>
<comment type="caution">
    <text evidence="2">The sequence shown here is derived from an EMBL/GenBank/DDBJ whole genome shotgun (WGS) entry which is preliminary data.</text>
</comment>
<feature type="compositionally biased region" description="Polar residues" evidence="1">
    <location>
        <begin position="32"/>
        <end position="42"/>
    </location>
</feature>
<dbReference type="Proteomes" id="UP000774617">
    <property type="component" value="Unassembled WGS sequence"/>
</dbReference>
<gene>
    <name evidence="2" type="ORF">B0J12DRAFT_417369</name>
</gene>
<evidence type="ECO:0000313" key="3">
    <source>
        <dbReference type="Proteomes" id="UP000774617"/>
    </source>
</evidence>
<keyword evidence="3" id="KW-1185">Reference proteome</keyword>
<evidence type="ECO:0000313" key="2">
    <source>
        <dbReference type="EMBL" id="KAH7016645.1"/>
    </source>
</evidence>
<organism evidence="2 3">
    <name type="scientific">Macrophomina phaseolina</name>
    <dbReference type="NCBI Taxonomy" id="35725"/>
    <lineage>
        <taxon>Eukaryota</taxon>
        <taxon>Fungi</taxon>
        <taxon>Dikarya</taxon>
        <taxon>Ascomycota</taxon>
        <taxon>Pezizomycotina</taxon>
        <taxon>Dothideomycetes</taxon>
        <taxon>Dothideomycetes incertae sedis</taxon>
        <taxon>Botryosphaeriales</taxon>
        <taxon>Botryosphaeriaceae</taxon>
        <taxon>Macrophomina</taxon>
    </lineage>
</organism>
<sequence>MEENTDTELSSLFSEEEHMSLYGEMEHREEPQQITLHESTGTQDEEPEAPGKSSTPHLPTLRPRQGVDSRSPPAHSTASSTKHSRESDSDDEPASSRLPLEAKLYFIPQKENCSKGFSVRKYKNVDLPAWKLLPRKPSVLLRDVELRVGDLVEMRAFWDPKPVAEIAEICDLQNGRHMLRIFWFIKRLEAVERLPETVRIPESYRYIKTAHTQVVMWDTVARPLHEKEQMGCKTDQVLLYTKKGHELFHADSRPVRWTKVERM</sequence>
<dbReference type="EMBL" id="JAGTJR010000074">
    <property type="protein sequence ID" value="KAH7016645.1"/>
    <property type="molecule type" value="Genomic_DNA"/>
</dbReference>
<accession>A0ABQ8FU91</accession>
<feature type="region of interest" description="Disordered" evidence="1">
    <location>
        <begin position="1"/>
        <end position="95"/>
    </location>
</feature>
<protein>
    <recommendedName>
        <fullName evidence="4">BAH domain-containing protein</fullName>
    </recommendedName>
</protein>
<evidence type="ECO:0000256" key="1">
    <source>
        <dbReference type="SAM" id="MobiDB-lite"/>
    </source>
</evidence>
<proteinExistence type="predicted"/>
<feature type="compositionally biased region" description="Basic and acidic residues" evidence="1">
    <location>
        <begin position="15"/>
        <end position="31"/>
    </location>
</feature>